<feature type="non-terminal residue" evidence="2">
    <location>
        <position position="1"/>
    </location>
</feature>
<dbReference type="InterPro" id="IPR004968">
    <property type="entry name" value="DNA_primase/NTPase_C"/>
</dbReference>
<reference evidence="2" key="1">
    <citation type="journal article" date="2015" name="Nature">
        <title>Complex archaea that bridge the gap between prokaryotes and eukaryotes.</title>
        <authorList>
            <person name="Spang A."/>
            <person name="Saw J.H."/>
            <person name="Jorgensen S.L."/>
            <person name="Zaremba-Niedzwiedzka K."/>
            <person name="Martijn J."/>
            <person name="Lind A.E."/>
            <person name="van Eijk R."/>
            <person name="Schleper C."/>
            <person name="Guy L."/>
            <person name="Ettema T.J."/>
        </authorList>
    </citation>
    <scope>NUCLEOTIDE SEQUENCE</scope>
</reference>
<protein>
    <recommendedName>
        <fullName evidence="1">DNA primase/nucleoside triphosphatase C-terminal domain-containing protein</fullName>
    </recommendedName>
</protein>
<evidence type="ECO:0000313" key="2">
    <source>
        <dbReference type="EMBL" id="KKL96490.1"/>
    </source>
</evidence>
<dbReference type="Gene3D" id="3.40.50.300">
    <property type="entry name" value="P-loop containing nucleotide triphosphate hydrolases"/>
    <property type="match status" value="1"/>
</dbReference>
<dbReference type="SUPFAM" id="SSF52540">
    <property type="entry name" value="P-loop containing nucleoside triphosphate hydrolases"/>
    <property type="match status" value="1"/>
</dbReference>
<name>A0A0F9IRY8_9ZZZZ</name>
<dbReference type="InterPro" id="IPR036390">
    <property type="entry name" value="WH_DNA-bd_sf"/>
</dbReference>
<dbReference type="SUPFAM" id="SSF46785">
    <property type="entry name" value="Winged helix' DNA-binding domain"/>
    <property type="match status" value="1"/>
</dbReference>
<proteinExistence type="predicted"/>
<feature type="domain" description="DNA primase/nucleoside triphosphatase C-terminal" evidence="1">
    <location>
        <begin position="145"/>
        <end position="205"/>
    </location>
</feature>
<dbReference type="EMBL" id="LAZR01018418">
    <property type="protein sequence ID" value="KKL96490.1"/>
    <property type="molecule type" value="Genomic_DNA"/>
</dbReference>
<sequence length="240" mass="27427">FGFQPLEGTLAALIGDAKTPHARESDSALEKLLQIVGGDPVTINRKGITQLPIVQLKCRFTMAMNELPAFPDYANALEPRLNLLHFENSYIGKEDRHLKFRLNKEAAAGKLINFALRGLKRLRENQSFTLPKSSYILQNQFRVISNPIHEFVADCCEFASTIKERNSETFWIIKNELYEAWRNWCKANGRSPGIKILFYTRFTASYPDLINIRRRMNGVQRYILCGINLTNDAKLNFLGG</sequence>
<accession>A0A0F9IRY8</accession>
<dbReference type="InterPro" id="IPR027417">
    <property type="entry name" value="P-loop_NTPase"/>
</dbReference>
<gene>
    <name evidence="2" type="ORF">LCGC14_1843890</name>
</gene>
<comment type="caution">
    <text evidence="2">The sequence shown here is derived from an EMBL/GenBank/DDBJ whole genome shotgun (WGS) entry which is preliminary data.</text>
</comment>
<dbReference type="AlphaFoldDB" id="A0A0F9IRY8"/>
<organism evidence="2">
    <name type="scientific">marine sediment metagenome</name>
    <dbReference type="NCBI Taxonomy" id="412755"/>
    <lineage>
        <taxon>unclassified sequences</taxon>
        <taxon>metagenomes</taxon>
        <taxon>ecological metagenomes</taxon>
    </lineage>
</organism>
<evidence type="ECO:0000259" key="1">
    <source>
        <dbReference type="Pfam" id="PF03288"/>
    </source>
</evidence>
<dbReference type="Pfam" id="PF03288">
    <property type="entry name" value="Pox_D5"/>
    <property type="match status" value="1"/>
</dbReference>